<dbReference type="OrthoDB" id="187139at2759"/>
<dbReference type="SUPFAM" id="SSF51126">
    <property type="entry name" value="Pectin lyase-like"/>
    <property type="match status" value="1"/>
</dbReference>
<keyword evidence="9" id="KW-0732">Signal</keyword>
<evidence type="ECO:0000256" key="9">
    <source>
        <dbReference type="SAM" id="SignalP"/>
    </source>
</evidence>
<comment type="caution">
    <text evidence="10">The sequence shown here is derived from an EMBL/GenBank/DDBJ whole genome shotgun (WGS) entry which is preliminary data.</text>
</comment>
<protein>
    <recommendedName>
        <fullName evidence="12">Polygalacturonase</fullName>
    </recommendedName>
</protein>
<keyword evidence="11" id="KW-1185">Reference proteome</keyword>
<keyword evidence="4" id="KW-0964">Secreted</keyword>
<dbReference type="GO" id="GO:0005975">
    <property type="term" value="P:carbohydrate metabolic process"/>
    <property type="evidence" value="ECO:0007669"/>
    <property type="project" value="InterPro"/>
</dbReference>
<dbReference type="EMBL" id="JAGGNH010000003">
    <property type="protein sequence ID" value="KAJ0977057.1"/>
    <property type="molecule type" value="Genomic_DNA"/>
</dbReference>
<evidence type="ECO:0000256" key="2">
    <source>
        <dbReference type="ARBA" id="ARBA00008834"/>
    </source>
</evidence>
<comment type="subcellular location">
    <subcellularLocation>
        <location evidence="1">Secreted</location>
        <location evidence="1">Cell wall</location>
    </subcellularLocation>
</comment>
<evidence type="ECO:0000313" key="10">
    <source>
        <dbReference type="EMBL" id="KAJ0977057.1"/>
    </source>
</evidence>
<feature type="chain" id="PRO_5038975420" description="Polygalacturonase" evidence="9">
    <location>
        <begin position="23"/>
        <end position="165"/>
    </location>
</feature>
<dbReference type="AlphaFoldDB" id="A0A9D5HI66"/>
<evidence type="ECO:0000256" key="4">
    <source>
        <dbReference type="ARBA" id="ARBA00022525"/>
    </source>
</evidence>
<accession>A0A9D5HI66</accession>
<evidence type="ECO:0000256" key="7">
    <source>
        <dbReference type="ARBA" id="ARBA00023316"/>
    </source>
</evidence>
<name>A0A9D5HI66_9LILI</name>
<dbReference type="InterPro" id="IPR000743">
    <property type="entry name" value="Glyco_hydro_28"/>
</dbReference>
<dbReference type="InterPro" id="IPR012334">
    <property type="entry name" value="Pectin_lyas_fold"/>
</dbReference>
<evidence type="ECO:0000256" key="6">
    <source>
        <dbReference type="ARBA" id="ARBA00023295"/>
    </source>
</evidence>
<dbReference type="GO" id="GO:0071555">
    <property type="term" value="P:cell wall organization"/>
    <property type="evidence" value="ECO:0007669"/>
    <property type="project" value="UniProtKB-KW"/>
</dbReference>
<gene>
    <name evidence="10" type="ORF">J5N97_012531</name>
</gene>
<keyword evidence="3" id="KW-0134">Cell wall</keyword>
<dbReference type="GO" id="GO:0004650">
    <property type="term" value="F:polygalacturonase activity"/>
    <property type="evidence" value="ECO:0007669"/>
    <property type="project" value="InterPro"/>
</dbReference>
<evidence type="ECO:0000313" key="11">
    <source>
        <dbReference type="Proteomes" id="UP001085076"/>
    </source>
</evidence>
<sequence length="165" mass="18342">MKPSYNHLLLLLFFFLTNSAMCSYNVMDFGAIPDGETDSVEAFLSAWQAVCASEKPASMLVPEGRYLLSPAVFRGPCNNSAIRVFIEGMIVAPFGYSGVKEWVSFKYIDGVSINGGTFDGQGQAFWACKNSRRRCPAGATVCLSPSLPLLYIYMYLYKSIYFWLS</sequence>
<reference evidence="10" key="2">
    <citation type="journal article" date="2022" name="Hortic Res">
        <title>The genome of Dioscorea zingiberensis sheds light on the biosynthesis, origin and evolution of the medicinally important diosgenin saponins.</title>
        <authorList>
            <person name="Li Y."/>
            <person name="Tan C."/>
            <person name="Li Z."/>
            <person name="Guo J."/>
            <person name="Li S."/>
            <person name="Chen X."/>
            <person name="Wang C."/>
            <person name="Dai X."/>
            <person name="Yang H."/>
            <person name="Song W."/>
            <person name="Hou L."/>
            <person name="Xu J."/>
            <person name="Tong Z."/>
            <person name="Xu A."/>
            <person name="Yuan X."/>
            <person name="Wang W."/>
            <person name="Yang Q."/>
            <person name="Chen L."/>
            <person name="Sun Z."/>
            <person name="Wang K."/>
            <person name="Pan B."/>
            <person name="Chen J."/>
            <person name="Bao Y."/>
            <person name="Liu F."/>
            <person name="Qi X."/>
            <person name="Gang D.R."/>
            <person name="Wen J."/>
            <person name="Li J."/>
        </authorList>
    </citation>
    <scope>NUCLEOTIDE SEQUENCE</scope>
    <source>
        <strain evidence="10">Dzin_1.0</strain>
    </source>
</reference>
<keyword evidence="5 8" id="KW-0378">Hydrolase</keyword>
<dbReference type="Gene3D" id="2.160.20.10">
    <property type="entry name" value="Single-stranded right-handed beta-helix, Pectin lyase-like"/>
    <property type="match status" value="1"/>
</dbReference>
<evidence type="ECO:0000256" key="1">
    <source>
        <dbReference type="ARBA" id="ARBA00004191"/>
    </source>
</evidence>
<dbReference type="InterPro" id="IPR011050">
    <property type="entry name" value="Pectin_lyase_fold/virulence"/>
</dbReference>
<reference evidence="10" key="1">
    <citation type="submission" date="2021-03" db="EMBL/GenBank/DDBJ databases">
        <authorList>
            <person name="Li Z."/>
            <person name="Yang C."/>
        </authorList>
    </citation>
    <scope>NUCLEOTIDE SEQUENCE</scope>
    <source>
        <strain evidence="10">Dzin_1.0</strain>
        <tissue evidence="10">Leaf</tissue>
    </source>
</reference>
<evidence type="ECO:0008006" key="12">
    <source>
        <dbReference type="Google" id="ProtNLM"/>
    </source>
</evidence>
<evidence type="ECO:0000256" key="8">
    <source>
        <dbReference type="RuleBase" id="RU361169"/>
    </source>
</evidence>
<dbReference type="Proteomes" id="UP001085076">
    <property type="component" value="Miscellaneous, Linkage group lg03"/>
</dbReference>
<comment type="similarity">
    <text evidence="2 8">Belongs to the glycosyl hydrolase 28 family.</text>
</comment>
<dbReference type="PANTHER" id="PTHR31375">
    <property type="match status" value="1"/>
</dbReference>
<feature type="signal peptide" evidence="9">
    <location>
        <begin position="1"/>
        <end position="22"/>
    </location>
</feature>
<organism evidence="10 11">
    <name type="scientific">Dioscorea zingiberensis</name>
    <dbReference type="NCBI Taxonomy" id="325984"/>
    <lineage>
        <taxon>Eukaryota</taxon>
        <taxon>Viridiplantae</taxon>
        <taxon>Streptophyta</taxon>
        <taxon>Embryophyta</taxon>
        <taxon>Tracheophyta</taxon>
        <taxon>Spermatophyta</taxon>
        <taxon>Magnoliopsida</taxon>
        <taxon>Liliopsida</taxon>
        <taxon>Dioscoreales</taxon>
        <taxon>Dioscoreaceae</taxon>
        <taxon>Dioscorea</taxon>
    </lineage>
</organism>
<keyword evidence="6 8" id="KW-0326">Glycosidase</keyword>
<dbReference type="Pfam" id="PF00295">
    <property type="entry name" value="Glyco_hydro_28"/>
    <property type="match status" value="1"/>
</dbReference>
<proteinExistence type="inferred from homology"/>
<evidence type="ECO:0000256" key="3">
    <source>
        <dbReference type="ARBA" id="ARBA00022512"/>
    </source>
</evidence>
<evidence type="ECO:0000256" key="5">
    <source>
        <dbReference type="ARBA" id="ARBA00022801"/>
    </source>
</evidence>
<keyword evidence="7" id="KW-0961">Cell wall biogenesis/degradation</keyword>